<dbReference type="AlphaFoldDB" id="A0A152A5M1"/>
<dbReference type="EMBL" id="LODT01000006">
    <property type="protein sequence ID" value="KYR01532.1"/>
    <property type="molecule type" value="Genomic_DNA"/>
</dbReference>
<keyword evidence="2" id="KW-0732">Signal</keyword>
<name>A0A152A5M1_TIELA</name>
<sequence length="508" mass="56038">MIKYITILLFVLLVNNAFSAPDQCIIYIDSASNNTNITCGSTMQNACATIKDGFKACEALNISSISFNLGDGTYPLPANLQLSIFNQTLEINGPIGGNTNLLFVNQTETVLLLDQAGHGFTSFSLSNLNIQGLETTLVQSNNTNSLFYIIMINCTFDGQGMNLVAPLFDLVGIASIDSVLSIAGSSFMNYVATQDQQFPLIYRGQSFQFKLTDCIVSNNIVTNSMFSSVGDEIMILSSQFNQNQISNQPLFNVLRCMSFLLENQSQFNGNVLTGTGTNTTALITLQNSTFWNFMDVEFKQNQNLVGLYVYGSHNDGSLARIQFTENTLAPYTPFVNVQFGVQISIENSNFTNNSASENGFISIDHSIVSFTFCTFTSSSGLIANINDKSTVNYIDPSFQSNGQPWKFFYCGNSNITYMENNDEYEQLMQANEVECSQGCYFNNVLSSNNVCVIPTPSPTPTPKSDDKPKWGTGKIIVIILAIAITLAVVAGVVYYFVRRSKHHHYQRI</sequence>
<feature type="chain" id="PRO_5007593543" description="Transmembrane protein" evidence="2">
    <location>
        <begin position="20"/>
        <end position="508"/>
    </location>
</feature>
<evidence type="ECO:0000256" key="2">
    <source>
        <dbReference type="SAM" id="SignalP"/>
    </source>
</evidence>
<dbReference type="Proteomes" id="UP000076078">
    <property type="component" value="Unassembled WGS sequence"/>
</dbReference>
<dbReference type="PANTHER" id="PTHR31318:SF1">
    <property type="entry name" value="POLYMORPHIC MEMBRANE PROTEIN REPEAT-CONTAINING PROTEIN-RELATED"/>
    <property type="match status" value="1"/>
</dbReference>
<dbReference type="PANTHER" id="PTHR31318">
    <property type="entry name" value="EXPRESSED PROTEIN-RELATED"/>
    <property type="match status" value="1"/>
</dbReference>
<organism evidence="3 4">
    <name type="scientific">Tieghemostelium lacteum</name>
    <name type="common">Slime mold</name>
    <name type="synonym">Dictyostelium lacteum</name>
    <dbReference type="NCBI Taxonomy" id="361077"/>
    <lineage>
        <taxon>Eukaryota</taxon>
        <taxon>Amoebozoa</taxon>
        <taxon>Evosea</taxon>
        <taxon>Eumycetozoa</taxon>
        <taxon>Dictyostelia</taxon>
        <taxon>Dictyosteliales</taxon>
        <taxon>Raperosteliaceae</taxon>
        <taxon>Tieghemostelium</taxon>
    </lineage>
</organism>
<proteinExistence type="predicted"/>
<evidence type="ECO:0000313" key="4">
    <source>
        <dbReference type="Proteomes" id="UP000076078"/>
    </source>
</evidence>
<reference evidence="3 4" key="1">
    <citation type="submission" date="2015-12" db="EMBL/GenBank/DDBJ databases">
        <title>Dictyostelia acquired genes for synthesis and detection of signals that induce cell-type specialization by lateral gene transfer from prokaryotes.</title>
        <authorList>
            <person name="Gloeckner G."/>
            <person name="Schaap P."/>
        </authorList>
    </citation>
    <scope>NUCLEOTIDE SEQUENCE [LARGE SCALE GENOMIC DNA]</scope>
    <source>
        <strain evidence="3 4">TK</strain>
    </source>
</reference>
<dbReference type="InParanoid" id="A0A152A5M1"/>
<evidence type="ECO:0000256" key="1">
    <source>
        <dbReference type="SAM" id="Phobius"/>
    </source>
</evidence>
<evidence type="ECO:0008006" key="5">
    <source>
        <dbReference type="Google" id="ProtNLM"/>
    </source>
</evidence>
<gene>
    <name evidence="3" type="ORF">DLAC_01525</name>
</gene>
<protein>
    <recommendedName>
        <fullName evidence="5">Transmembrane protein</fullName>
    </recommendedName>
</protein>
<feature type="transmembrane region" description="Helical" evidence="1">
    <location>
        <begin position="475"/>
        <end position="497"/>
    </location>
</feature>
<keyword evidence="1" id="KW-1133">Transmembrane helix</keyword>
<keyword evidence="4" id="KW-1185">Reference proteome</keyword>
<keyword evidence="1" id="KW-0812">Transmembrane</keyword>
<feature type="signal peptide" evidence="2">
    <location>
        <begin position="1"/>
        <end position="19"/>
    </location>
</feature>
<evidence type="ECO:0000313" key="3">
    <source>
        <dbReference type="EMBL" id="KYR01532.1"/>
    </source>
</evidence>
<keyword evidence="1" id="KW-0472">Membrane</keyword>
<accession>A0A152A5M1</accession>
<comment type="caution">
    <text evidence="3">The sequence shown here is derived from an EMBL/GenBank/DDBJ whole genome shotgun (WGS) entry which is preliminary data.</text>
</comment>